<gene>
    <name evidence="9" type="ORF">KIPB_002484</name>
</gene>
<keyword evidence="4 6" id="KW-0720">Serine protease</keyword>
<evidence type="ECO:0000256" key="6">
    <source>
        <dbReference type="PROSITE-ProRule" id="PRU01240"/>
    </source>
</evidence>
<feature type="chain" id="PRO_5039927806" evidence="7">
    <location>
        <begin position="22"/>
        <end position="499"/>
    </location>
</feature>
<keyword evidence="7" id="KW-0732">Signal</keyword>
<dbReference type="Pfam" id="PF00082">
    <property type="entry name" value="Peptidase_S8"/>
    <property type="match status" value="1"/>
</dbReference>
<dbReference type="Gene3D" id="3.40.50.200">
    <property type="entry name" value="Peptidase S8/S53 domain"/>
    <property type="match status" value="1"/>
</dbReference>
<dbReference type="AlphaFoldDB" id="A0A9K3CSI5"/>
<evidence type="ECO:0000313" key="10">
    <source>
        <dbReference type="Proteomes" id="UP000265618"/>
    </source>
</evidence>
<proteinExistence type="inferred from homology"/>
<evidence type="ECO:0000256" key="3">
    <source>
        <dbReference type="ARBA" id="ARBA00022801"/>
    </source>
</evidence>
<dbReference type="PRINTS" id="PR00723">
    <property type="entry name" value="SUBTILISIN"/>
</dbReference>
<dbReference type="CDD" id="cd04059">
    <property type="entry name" value="Peptidases_S8_Protein_convertases_Kexins_Furin-like"/>
    <property type="match status" value="1"/>
</dbReference>
<dbReference type="SUPFAM" id="SSF52743">
    <property type="entry name" value="Subtilisin-like"/>
    <property type="match status" value="1"/>
</dbReference>
<comment type="caution">
    <text evidence="9">The sequence shown here is derived from an EMBL/GenBank/DDBJ whole genome shotgun (WGS) entry which is preliminary data.</text>
</comment>
<dbReference type="InterPro" id="IPR015500">
    <property type="entry name" value="Peptidase_S8_subtilisin-rel"/>
</dbReference>
<dbReference type="OrthoDB" id="300641at2759"/>
<dbReference type="PROSITE" id="PS51892">
    <property type="entry name" value="SUBTILASE"/>
    <property type="match status" value="1"/>
</dbReference>
<dbReference type="InterPro" id="IPR036852">
    <property type="entry name" value="Peptidase_S8/S53_dom_sf"/>
</dbReference>
<comment type="similarity">
    <text evidence="1">Belongs to the peptidase S8 family. Furin subfamily.</text>
</comment>
<dbReference type="PANTHER" id="PTHR42884:SF14">
    <property type="entry name" value="NEUROENDOCRINE CONVERTASE 1"/>
    <property type="match status" value="1"/>
</dbReference>
<organism evidence="9 10">
    <name type="scientific">Kipferlia bialata</name>
    <dbReference type="NCBI Taxonomy" id="797122"/>
    <lineage>
        <taxon>Eukaryota</taxon>
        <taxon>Metamonada</taxon>
        <taxon>Carpediemonas-like organisms</taxon>
        <taxon>Kipferlia</taxon>
    </lineage>
</organism>
<dbReference type="GO" id="GO:0016485">
    <property type="term" value="P:protein processing"/>
    <property type="evidence" value="ECO:0007669"/>
    <property type="project" value="TreeGrafter"/>
</dbReference>
<evidence type="ECO:0000256" key="5">
    <source>
        <dbReference type="PIRSR" id="PIRSR615500-1"/>
    </source>
</evidence>
<accession>A0A9K3CSI5</accession>
<protein>
    <submittedName>
        <fullName evidence="9">Peptidase S8, subtilisin-related</fullName>
    </submittedName>
</protein>
<dbReference type="Proteomes" id="UP000265618">
    <property type="component" value="Unassembled WGS sequence"/>
</dbReference>
<dbReference type="GO" id="GO:0016020">
    <property type="term" value="C:membrane"/>
    <property type="evidence" value="ECO:0007669"/>
    <property type="project" value="TreeGrafter"/>
</dbReference>
<evidence type="ECO:0000256" key="2">
    <source>
        <dbReference type="ARBA" id="ARBA00022670"/>
    </source>
</evidence>
<evidence type="ECO:0000259" key="8">
    <source>
        <dbReference type="Pfam" id="PF00082"/>
    </source>
</evidence>
<dbReference type="PANTHER" id="PTHR42884">
    <property type="entry name" value="PROPROTEIN CONVERTASE SUBTILISIN/KEXIN-RELATED"/>
    <property type="match status" value="1"/>
</dbReference>
<dbReference type="InterPro" id="IPR034182">
    <property type="entry name" value="Kexin/furin"/>
</dbReference>
<evidence type="ECO:0000256" key="7">
    <source>
        <dbReference type="SAM" id="SignalP"/>
    </source>
</evidence>
<sequence>MSLRGVLLPCVLACMFICIEALQASVTHTPCPYASGDGQTKGTQSAHCLAPLTALSSLPPVSVVRVGQSHVVYACQAEGDGEGEGVVSSLESLSSSGSDEYMYDGPFYVDEVLGGRRTVFTTDPYLSAQWEHANSGEGLAYKSGIDMNLTPAWEAGYYGEGVTLAVLDDGLDSSLDEFSGRVNMGLSYDYEDDTSDPSGHDDDDYHGVMVAGVAAGTKDNGTCGSGVAPQTTLVGRRLIFNSMTLANIVDAFTDGCEGIDISNNSWGSVVCDSIACDSDYLLFTSQLAIQTLGIDYSLANGRDGLGTVPVFAAGNSGDVSGDANDSAEQRGLGVIVVGAIGPDGTATSYTSPGSNVLIAAPSGETSTLLESTGLTAPTISGSCTSGFYGTSGSAPLVSGAIALMLEAHPELHYRDVIAILMDTARPTDDTWLGLLSKSAWTYSANGQRFSRATGYGLVDTGAAVTLSPSYSTSSTSVSTDMGYTAVSDTTSLRHHGRPI</sequence>
<dbReference type="PROSITE" id="PS00138">
    <property type="entry name" value="SUBTILASE_SER"/>
    <property type="match status" value="1"/>
</dbReference>
<dbReference type="GO" id="GO:0004252">
    <property type="term" value="F:serine-type endopeptidase activity"/>
    <property type="evidence" value="ECO:0007669"/>
    <property type="project" value="UniProtKB-UniRule"/>
</dbReference>
<dbReference type="InterPro" id="IPR023828">
    <property type="entry name" value="Peptidase_S8_Ser-AS"/>
</dbReference>
<feature type="active site" description="Charge relay system" evidence="5 6">
    <location>
        <position position="206"/>
    </location>
</feature>
<evidence type="ECO:0000256" key="4">
    <source>
        <dbReference type="ARBA" id="ARBA00022825"/>
    </source>
</evidence>
<keyword evidence="3 6" id="KW-0378">Hydrolase</keyword>
<evidence type="ECO:0000256" key="1">
    <source>
        <dbReference type="ARBA" id="ARBA00005325"/>
    </source>
</evidence>
<keyword evidence="2 6" id="KW-0645">Protease</keyword>
<feature type="domain" description="Peptidase S8/S53" evidence="8">
    <location>
        <begin position="159"/>
        <end position="456"/>
    </location>
</feature>
<reference evidence="9 10" key="1">
    <citation type="journal article" date="2018" name="PLoS ONE">
        <title>The draft genome of Kipferlia bialata reveals reductive genome evolution in fornicate parasites.</title>
        <authorList>
            <person name="Tanifuji G."/>
            <person name="Takabayashi S."/>
            <person name="Kume K."/>
            <person name="Takagi M."/>
            <person name="Nakayama T."/>
            <person name="Kamikawa R."/>
            <person name="Inagaki Y."/>
            <person name="Hashimoto T."/>
        </authorList>
    </citation>
    <scope>NUCLEOTIDE SEQUENCE [LARGE SCALE GENOMIC DNA]</scope>
    <source>
        <strain evidence="9">NY0173</strain>
    </source>
</reference>
<evidence type="ECO:0000313" key="9">
    <source>
        <dbReference type="EMBL" id="GIQ81515.1"/>
    </source>
</evidence>
<feature type="active site" description="Charge relay system" evidence="5 6">
    <location>
        <position position="391"/>
    </location>
</feature>
<feature type="signal peptide" evidence="7">
    <location>
        <begin position="1"/>
        <end position="21"/>
    </location>
</feature>
<dbReference type="InterPro" id="IPR000209">
    <property type="entry name" value="Peptidase_S8/S53_dom"/>
</dbReference>
<keyword evidence="10" id="KW-1185">Reference proteome</keyword>
<feature type="active site" description="Charge relay system" evidence="5 6">
    <location>
        <position position="168"/>
    </location>
</feature>
<name>A0A9K3CSI5_9EUKA</name>
<dbReference type="EMBL" id="BDIP01000416">
    <property type="protein sequence ID" value="GIQ81515.1"/>
    <property type="molecule type" value="Genomic_DNA"/>
</dbReference>